<gene>
    <name evidence="1" type="ORF">CIHG_05178</name>
</gene>
<reference evidence="2" key="1">
    <citation type="journal article" date="2010" name="Genome Res.">
        <title>Population genomic sequencing of Coccidioides fungi reveals recent hybridization and transposon control.</title>
        <authorList>
            <person name="Neafsey D.E."/>
            <person name="Barker B.M."/>
            <person name="Sharpton T.J."/>
            <person name="Stajich J.E."/>
            <person name="Park D.J."/>
            <person name="Whiston E."/>
            <person name="Hung C.-Y."/>
            <person name="McMahan C."/>
            <person name="White J."/>
            <person name="Sykes S."/>
            <person name="Heiman D."/>
            <person name="Young S."/>
            <person name="Zeng Q."/>
            <person name="Abouelleil A."/>
            <person name="Aftuck L."/>
            <person name="Bessette D."/>
            <person name="Brown A."/>
            <person name="FitzGerald M."/>
            <person name="Lui A."/>
            <person name="Macdonald J.P."/>
            <person name="Priest M."/>
            <person name="Orbach M.J."/>
            <person name="Galgiani J.N."/>
            <person name="Kirkland T.N."/>
            <person name="Cole G.T."/>
            <person name="Birren B.W."/>
            <person name="Henn M.R."/>
            <person name="Taylor J.W."/>
            <person name="Rounsley S.D."/>
        </authorList>
    </citation>
    <scope>NUCLEOTIDE SEQUENCE [LARGE SCALE GENOMIC DNA]</scope>
    <source>
        <strain evidence="2">H538.4</strain>
    </source>
</reference>
<protein>
    <submittedName>
        <fullName evidence="1">Uncharacterized protein</fullName>
    </submittedName>
</protein>
<dbReference type="EMBL" id="DS016998">
    <property type="protein sequence ID" value="KMU87385.1"/>
    <property type="molecule type" value="Genomic_DNA"/>
</dbReference>
<accession>A0A0J8RQL9</accession>
<evidence type="ECO:0000313" key="2">
    <source>
        <dbReference type="Proteomes" id="UP000054563"/>
    </source>
</evidence>
<evidence type="ECO:0000313" key="1">
    <source>
        <dbReference type="EMBL" id="KMU87385.1"/>
    </source>
</evidence>
<sequence>MLLLCVPYTTLYRICKGMCIFTEKFLTYRLFYVHSPHRNECRSGGSFLCSCHYLLGVYSVWSEENMRLIFSDDKLVGLESSAHPHHFRSSYWTTRGCLVSGGVIGGRRVPSKRRLFAGSGKTAKESSIANKLANPEQ</sequence>
<name>A0A0J8RQL9_COCIT</name>
<proteinExistence type="predicted"/>
<dbReference type="Proteomes" id="UP000054563">
    <property type="component" value="Unassembled WGS sequence"/>
</dbReference>
<dbReference type="VEuPathDB" id="FungiDB:CIHG_05178"/>
<organism evidence="1 2">
    <name type="scientific">Coccidioides immitis H538.4</name>
    <dbReference type="NCBI Taxonomy" id="396776"/>
    <lineage>
        <taxon>Eukaryota</taxon>
        <taxon>Fungi</taxon>
        <taxon>Dikarya</taxon>
        <taxon>Ascomycota</taxon>
        <taxon>Pezizomycotina</taxon>
        <taxon>Eurotiomycetes</taxon>
        <taxon>Eurotiomycetidae</taxon>
        <taxon>Onygenales</taxon>
        <taxon>Onygenaceae</taxon>
        <taxon>Coccidioides</taxon>
    </lineage>
</organism>
<dbReference type="AlphaFoldDB" id="A0A0J8RQL9"/>